<dbReference type="Proteomes" id="UP000033072">
    <property type="component" value="Chromosome"/>
</dbReference>
<protein>
    <submittedName>
        <fullName evidence="2">Mobile element protein</fullName>
    </submittedName>
</protein>
<dbReference type="KEGG" id="mls:MSLAZ_1479"/>
<evidence type="ECO:0000256" key="1">
    <source>
        <dbReference type="SAM" id="MobiDB-lite"/>
    </source>
</evidence>
<proteinExistence type="predicted"/>
<gene>
    <name evidence="2" type="ORF">MSLAZ_1479</name>
</gene>
<feature type="compositionally biased region" description="Basic and acidic residues" evidence="1">
    <location>
        <begin position="20"/>
        <end position="36"/>
    </location>
</feature>
<dbReference type="EMBL" id="CP009515">
    <property type="protein sequence ID" value="AKB74740.1"/>
    <property type="molecule type" value="Genomic_DNA"/>
</dbReference>
<dbReference type="HOGENOM" id="CLU_2875082_0_0_2"/>
<keyword evidence="3" id="KW-1185">Reference proteome</keyword>
<organism evidence="2 3">
    <name type="scientific">Methanosarcina lacustris Z-7289</name>
    <dbReference type="NCBI Taxonomy" id="1434111"/>
    <lineage>
        <taxon>Archaea</taxon>
        <taxon>Methanobacteriati</taxon>
        <taxon>Methanobacteriota</taxon>
        <taxon>Stenosarchaea group</taxon>
        <taxon>Methanomicrobia</taxon>
        <taxon>Methanosarcinales</taxon>
        <taxon>Methanosarcinaceae</taxon>
        <taxon>Methanosarcina</taxon>
    </lineage>
</organism>
<feature type="region of interest" description="Disordered" evidence="1">
    <location>
        <begin position="1"/>
        <end position="36"/>
    </location>
</feature>
<feature type="compositionally biased region" description="Basic and acidic residues" evidence="1">
    <location>
        <begin position="1"/>
        <end position="12"/>
    </location>
</feature>
<dbReference type="PATRIC" id="fig|1434111.4.peg.1932"/>
<accession>A0A0E3WSP4</accession>
<dbReference type="AlphaFoldDB" id="A0A0E3WSP4"/>
<evidence type="ECO:0000313" key="2">
    <source>
        <dbReference type="EMBL" id="AKB74740.1"/>
    </source>
</evidence>
<evidence type="ECO:0000313" key="3">
    <source>
        <dbReference type="Proteomes" id="UP000033072"/>
    </source>
</evidence>
<sequence length="63" mass="7537">MFPELRGIEENPHSINPHSLKPEKQGKSDENPKTKEKNLLERFIEHKRKILKFLTDLRVPFEK</sequence>
<reference evidence="2 3" key="1">
    <citation type="submission" date="2014-07" db="EMBL/GenBank/DDBJ databases">
        <title>Methanogenic archaea and the global carbon cycle.</title>
        <authorList>
            <person name="Henriksen J.R."/>
            <person name="Luke J."/>
            <person name="Reinhart S."/>
            <person name="Benedict M.N."/>
            <person name="Youngblut N.D."/>
            <person name="Metcalf M.E."/>
            <person name="Whitaker R.J."/>
            <person name="Metcalf W.W."/>
        </authorList>
    </citation>
    <scope>NUCLEOTIDE SEQUENCE [LARGE SCALE GENOMIC DNA]</scope>
    <source>
        <strain evidence="2 3">Z-7289</strain>
    </source>
</reference>
<name>A0A0E3WSP4_9EURY</name>